<evidence type="ECO:0000313" key="7">
    <source>
        <dbReference type="EMBL" id="REC67733.1"/>
    </source>
</evidence>
<dbReference type="InterPro" id="IPR013325">
    <property type="entry name" value="RNA_pol_sigma_r2"/>
</dbReference>
<dbReference type="AlphaFoldDB" id="A0A3D9CPL0"/>
<name>A0A3D9CPL0_9FLAO</name>
<keyword evidence="3" id="KW-0731">Sigma factor</keyword>
<dbReference type="GO" id="GO:0006352">
    <property type="term" value="P:DNA-templated transcription initiation"/>
    <property type="evidence" value="ECO:0007669"/>
    <property type="project" value="InterPro"/>
</dbReference>
<dbReference type="PANTHER" id="PTHR43133">
    <property type="entry name" value="RNA POLYMERASE ECF-TYPE SIGMA FACTO"/>
    <property type="match status" value="1"/>
</dbReference>
<dbReference type="GO" id="GO:0003677">
    <property type="term" value="F:DNA binding"/>
    <property type="evidence" value="ECO:0007669"/>
    <property type="project" value="InterPro"/>
</dbReference>
<comment type="similarity">
    <text evidence="1">Belongs to the sigma-70 factor family. ECF subfamily.</text>
</comment>
<dbReference type="InterPro" id="IPR007627">
    <property type="entry name" value="RNA_pol_sigma70_r2"/>
</dbReference>
<evidence type="ECO:0000256" key="2">
    <source>
        <dbReference type="ARBA" id="ARBA00023015"/>
    </source>
</evidence>
<dbReference type="InterPro" id="IPR039425">
    <property type="entry name" value="RNA_pol_sigma-70-like"/>
</dbReference>
<sequence length="201" mass="23603">MKASTENISDKELLERCSSGDNSGYSLLYHRYSKAVFNSIYRIVNDREDAEDILQEVFLKAFSEIKSLKNVESFGGWIKRIAINQSLNFLRKNKIYFTEIEDDKILDIEDDELEAKLTMESRVKELQNIIAGFPLQTRTIVNLYLFEEMPQEEIAKILNIPHGTVRSYYHRAKKKIFEKLNPKHQNEIAFNQKLAHKNLQR</sequence>
<accession>A0A3D9CPL0</accession>
<dbReference type="CDD" id="cd06171">
    <property type="entry name" value="Sigma70_r4"/>
    <property type="match status" value="1"/>
</dbReference>
<evidence type="ECO:0000259" key="5">
    <source>
        <dbReference type="Pfam" id="PF04542"/>
    </source>
</evidence>
<keyword evidence="4" id="KW-0804">Transcription</keyword>
<evidence type="ECO:0000313" key="8">
    <source>
        <dbReference type="Proteomes" id="UP000256326"/>
    </source>
</evidence>
<dbReference type="InterPro" id="IPR013249">
    <property type="entry name" value="RNA_pol_sigma70_r4_t2"/>
</dbReference>
<protein>
    <submittedName>
        <fullName evidence="7">RNA polymerase subunit sigma-24</fullName>
    </submittedName>
</protein>
<proteinExistence type="inferred from homology"/>
<keyword evidence="2" id="KW-0805">Transcription regulation</keyword>
<feature type="domain" description="RNA polymerase sigma-70 region 2" evidence="5">
    <location>
        <begin position="28"/>
        <end position="94"/>
    </location>
</feature>
<feature type="domain" description="RNA polymerase sigma factor 70 region 4 type 2" evidence="6">
    <location>
        <begin position="125"/>
        <end position="176"/>
    </location>
</feature>
<organism evidence="7 8">
    <name type="scientific">Epilithonimonas hispanica</name>
    <dbReference type="NCBI Taxonomy" id="358687"/>
    <lineage>
        <taxon>Bacteria</taxon>
        <taxon>Pseudomonadati</taxon>
        <taxon>Bacteroidota</taxon>
        <taxon>Flavobacteriia</taxon>
        <taxon>Flavobacteriales</taxon>
        <taxon>Weeksellaceae</taxon>
        <taxon>Chryseobacterium group</taxon>
        <taxon>Epilithonimonas</taxon>
    </lineage>
</organism>
<gene>
    <name evidence="7" type="ORF">DRF58_15055</name>
</gene>
<dbReference type="PANTHER" id="PTHR43133:SF51">
    <property type="entry name" value="RNA POLYMERASE SIGMA FACTOR"/>
    <property type="match status" value="1"/>
</dbReference>
<evidence type="ECO:0000256" key="4">
    <source>
        <dbReference type="ARBA" id="ARBA00023163"/>
    </source>
</evidence>
<dbReference type="Gene3D" id="1.10.1740.10">
    <property type="match status" value="1"/>
</dbReference>
<comment type="caution">
    <text evidence="7">The sequence shown here is derived from an EMBL/GenBank/DDBJ whole genome shotgun (WGS) entry which is preliminary data.</text>
</comment>
<reference evidence="7 8" key="1">
    <citation type="journal article" date="2006" name="Int. J. Syst. Evol. Microbiol.">
        <title>Chryseobacterium hispanicum sp. nov., isolated from the drinking water distribution system of Sevilla, Spain.</title>
        <authorList>
            <person name="Gallego V."/>
            <person name="Garcia M.T."/>
            <person name="Ventosa A."/>
        </authorList>
    </citation>
    <scope>NUCLEOTIDE SEQUENCE [LARGE SCALE GENOMIC DNA]</scope>
    <source>
        <strain evidence="7 8">KCTC 22104</strain>
    </source>
</reference>
<evidence type="ECO:0000256" key="1">
    <source>
        <dbReference type="ARBA" id="ARBA00010641"/>
    </source>
</evidence>
<dbReference type="Gene3D" id="1.10.10.10">
    <property type="entry name" value="Winged helix-like DNA-binding domain superfamily/Winged helix DNA-binding domain"/>
    <property type="match status" value="1"/>
</dbReference>
<evidence type="ECO:0000259" key="6">
    <source>
        <dbReference type="Pfam" id="PF08281"/>
    </source>
</evidence>
<keyword evidence="8" id="KW-1185">Reference proteome</keyword>
<dbReference type="OrthoDB" id="1160671at2"/>
<dbReference type="Pfam" id="PF04542">
    <property type="entry name" value="Sigma70_r2"/>
    <property type="match status" value="1"/>
</dbReference>
<dbReference type="InterPro" id="IPR013324">
    <property type="entry name" value="RNA_pol_sigma_r3/r4-like"/>
</dbReference>
<dbReference type="EMBL" id="QNUG01000042">
    <property type="protein sequence ID" value="REC67733.1"/>
    <property type="molecule type" value="Genomic_DNA"/>
</dbReference>
<dbReference type="InterPro" id="IPR014284">
    <property type="entry name" value="RNA_pol_sigma-70_dom"/>
</dbReference>
<dbReference type="GO" id="GO:0016987">
    <property type="term" value="F:sigma factor activity"/>
    <property type="evidence" value="ECO:0007669"/>
    <property type="project" value="UniProtKB-KW"/>
</dbReference>
<dbReference type="InterPro" id="IPR036388">
    <property type="entry name" value="WH-like_DNA-bd_sf"/>
</dbReference>
<dbReference type="RefSeq" id="WP_116036619.1">
    <property type="nucleotide sequence ID" value="NZ_JBHLVV010000102.1"/>
</dbReference>
<dbReference type="Pfam" id="PF08281">
    <property type="entry name" value="Sigma70_r4_2"/>
    <property type="match status" value="1"/>
</dbReference>
<dbReference type="SUPFAM" id="SSF88659">
    <property type="entry name" value="Sigma3 and sigma4 domains of RNA polymerase sigma factors"/>
    <property type="match status" value="1"/>
</dbReference>
<dbReference type="SUPFAM" id="SSF88946">
    <property type="entry name" value="Sigma2 domain of RNA polymerase sigma factors"/>
    <property type="match status" value="1"/>
</dbReference>
<dbReference type="NCBIfam" id="TIGR02937">
    <property type="entry name" value="sigma70-ECF"/>
    <property type="match status" value="1"/>
</dbReference>
<dbReference type="Proteomes" id="UP000256326">
    <property type="component" value="Unassembled WGS sequence"/>
</dbReference>
<evidence type="ECO:0000256" key="3">
    <source>
        <dbReference type="ARBA" id="ARBA00023082"/>
    </source>
</evidence>